<evidence type="ECO:0000256" key="3">
    <source>
        <dbReference type="ARBA" id="ARBA00022801"/>
    </source>
</evidence>
<evidence type="ECO:0000313" key="11">
    <source>
        <dbReference type="Proteomes" id="UP000430146"/>
    </source>
</evidence>
<feature type="region of interest" description="Disordered" evidence="6">
    <location>
        <begin position="139"/>
        <end position="241"/>
    </location>
</feature>
<sequence>MMKRIGAAAGVAALLTMTLSASPVWAVEPPKVDPAALPPDGPPEPAEEMELKQACRQALTIAQPDVTQPAPATAMLNLPEAWKFSTGAGVTVAVIDTGVTPSPRFKDLVGGGDYVMGRYGDGLEDCQVHGTIVASLIAAQPQGSPVPPRRPENAPAQPPIDGVSAIPSPPPTTAAPPSPTTVTVTVPPPAPPPPPPPPEGDGEVAPAAGDGDTITGTDPAAGDDTRVVAPPPPGAPDGLVGVAPDARLVSVRQSSQTHGPKSYNANDKDHKAGDAGTLALAVRHVADLPGMEHGVINISVVNCINAATPIDQAALGAALRYAAVEKDIVVVAAAGNTSGDCPANPLYDPLHPDDPRNWAGAQTVVAPAWWQPYVLAVGAVEPNGEPAAFSVPGPWVQIAAPGNQIMGLGPEGTVVNANPNVEPSKPPVRIYGSSFAAPIVSGTAALVRAAMPKLSAPQVIHRLVASAHPPAGGVDNRVGYGIVDPVAALTKSIPDGPVQFDEHLADKLIAPPPPPGRDMRPGKVAALAAIAVIAAATVLIRVARRRG</sequence>
<dbReference type="PRINTS" id="PR00723">
    <property type="entry name" value="SUBTILISIN"/>
</dbReference>
<evidence type="ECO:0000256" key="4">
    <source>
        <dbReference type="ARBA" id="ARBA00022825"/>
    </source>
</evidence>
<feature type="active site" description="Charge relay system" evidence="5">
    <location>
        <position position="434"/>
    </location>
</feature>
<evidence type="ECO:0000256" key="7">
    <source>
        <dbReference type="SAM" id="Phobius"/>
    </source>
</evidence>
<dbReference type="PANTHER" id="PTHR43806">
    <property type="entry name" value="PEPTIDASE S8"/>
    <property type="match status" value="1"/>
</dbReference>
<gene>
    <name evidence="10" type="primary">mycP5_2</name>
    <name evidence="10" type="ORF">AELLOGFF_04820</name>
</gene>
<dbReference type="PANTHER" id="PTHR43806:SF11">
    <property type="entry name" value="CEREVISIN-RELATED"/>
    <property type="match status" value="1"/>
</dbReference>
<dbReference type="InterPro" id="IPR036852">
    <property type="entry name" value="Peptidase_S8/S53_dom_sf"/>
</dbReference>
<evidence type="ECO:0000256" key="6">
    <source>
        <dbReference type="SAM" id="MobiDB-lite"/>
    </source>
</evidence>
<dbReference type="EMBL" id="CACSIP010000025">
    <property type="protein sequence ID" value="CAA0126511.1"/>
    <property type="molecule type" value="Genomic_DNA"/>
</dbReference>
<dbReference type="PROSITE" id="PS51892">
    <property type="entry name" value="SUBTILASE"/>
    <property type="match status" value="1"/>
</dbReference>
<feature type="active site" description="Charge relay system" evidence="5">
    <location>
        <position position="129"/>
    </location>
</feature>
<dbReference type="Gene3D" id="3.40.50.200">
    <property type="entry name" value="Peptidase S8/S53 domain"/>
    <property type="match status" value="1"/>
</dbReference>
<keyword evidence="11" id="KW-1185">Reference proteome</keyword>
<dbReference type="GO" id="GO:0006508">
    <property type="term" value="P:proteolysis"/>
    <property type="evidence" value="ECO:0007669"/>
    <property type="project" value="UniProtKB-KW"/>
</dbReference>
<feature type="domain" description="Peptidase S8/S53" evidence="9">
    <location>
        <begin position="238"/>
        <end position="481"/>
    </location>
</feature>
<keyword evidence="7" id="KW-0812">Transmembrane</keyword>
<dbReference type="AlphaFoldDB" id="A0A5S9R360"/>
<feature type="domain" description="Peptidase S8/S53" evidence="9">
    <location>
        <begin position="87"/>
        <end position="144"/>
    </location>
</feature>
<evidence type="ECO:0000256" key="8">
    <source>
        <dbReference type="SAM" id="SignalP"/>
    </source>
</evidence>
<keyword evidence="4 5" id="KW-0720">Serine protease</keyword>
<dbReference type="InterPro" id="IPR050131">
    <property type="entry name" value="Peptidase_S8_subtilisin-like"/>
</dbReference>
<feature type="compositionally biased region" description="Pro residues" evidence="6">
    <location>
        <begin position="186"/>
        <end position="199"/>
    </location>
</feature>
<comment type="similarity">
    <text evidence="1 5">Belongs to the peptidase S8 family.</text>
</comment>
<dbReference type="Proteomes" id="UP000430146">
    <property type="component" value="Unassembled WGS sequence"/>
</dbReference>
<evidence type="ECO:0000256" key="5">
    <source>
        <dbReference type="PROSITE-ProRule" id="PRU01240"/>
    </source>
</evidence>
<feature type="transmembrane region" description="Helical" evidence="7">
    <location>
        <begin position="524"/>
        <end position="543"/>
    </location>
</feature>
<keyword evidence="2 5" id="KW-0645">Protease</keyword>
<evidence type="ECO:0000256" key="1">
    <source>
        <dbReference type="ARBA" id="ARBA00011073"/>
    </source>
</evidence>
<proteinExistence type="inferred from homology"/>
<dbReference type="InterPro" id="IPR015500">
    <property type="entry name" value="Peptidase_S8_subtilisin-rel"/>
</dbReference>
<dbReference type="Pfam" id="PF00082">
    <property type="entry name" value="Peptidase_S8"/>
    <property type="match status" value="2"/>
</dbReference>
<keyword evidence="7" id="KW-1133">Transmembrane helix</keyword>
<name>A0A5S9R360_MYCVN</name>
<dbReference type="GO" id="GO:0004252">
    <property type="term" value="F:serine-type endopeptidase activity"/>
    <property type="evidence" value="ECO:0007669"/>
    <property type="project" value="UniProtKB-UniRule"/>
</dbReference>
<evidence type="ECO:0000259" key="9">
    <source>
        <dbReference type="Pfam" id="PF00082"/>
    </source>
</evidence>
<dbReference type="InterPro" id="IPR000209">
    <property type="entry name" value="Peptidase_S8/S53_dom"/>
</dbReference>
<keyword evidence="7" id="KW-0472">Membrane</keyword>
<evidence type="ECO:0000313" key="10">
    <source>
        <dbReference type="EMBL" id="CAA0126511.1"/>
    </source>
</evidence>
<reference evidence="10 11" key="1">
    <citation type="submission" date="2019-11" db="EMBL/GenBank/DDBJ databases">
        <authorList>
            <person name="Holert J."/>
        </authorList>
    </citation>
    <scope>NUCLEOTIDE SEQUENCE [LARGE SCALE GENOMIC DNA]</scope>
    <source>
        <strain evidence="10">BC8_1</strain>
    </source>
</reference>
<feature type="active site" description="Charge relay system" evidence="5">
    <location>
        <position position="96"/>
    </location>
</feature>
<dbReference type="EC" id="3.4.21.-" evidence="10"/>
<keyword evidence="3 5" id="KW-0378">Hydrolase</keyword>
<feature type="region of interest" description="Disordered" evidence="6">
    <location>
        <begin position="251"/>
        <end position="270"/>
    </location>
</feature>
<accession>A0A5S9R360</accession>
<organism evidence="10 11">
    <name type="scientific">Mycolicibacterium vanbaalenii</name>
    <name type="common">Mycobacterium vanbaalenii</name>
    <dbReference type="NCBI Taxonomy" id="110539"/>
    <lineage>
        <taxon>Bacteria</taxon>
        <taxon>Bacillati</taxon>
        <taxon>Actinomycetota</taxon>
        <taxon>Actinomycetes</taxon>
        <taxon>Mycobacteriales</taxon>
        <taxon>Mycobacteriaceae</taxon>
        <taxon>Mycolicibacterium</taxon>
    </lineage>
</organism>
<protein>
    <submittedName>
        <fullName evidence="10">Mycosin-5</fullName>
        <ecNumber evidence="10">3.4.21.-</ecNumber>
    </submittedName>
</protein>
<dbReference type="SUPFAM" id="SSF52743">
    <property type="entry name" value="Subtilisin-like"/>
    <property type="match status" value="1"/>
</dbReference>
<evidence type="ECO:0000256" key="2">
    <source>
        <dbReference type="ARBA" id="ARBA00022670"/>
    </source>
</evidence>
<feature type="compositionally biased region" description="Polar residues" evidence="6">
    <location>
        <begin position="251"/>
        <end position="265"/>
    </location>
</feature>
<feature type="signal peptide" evidence="8">
    <location>
        <begin position="1"/>
        <end position="26"/>
    </location>
</feature>
<feature type="compositionally biased region" description="Pro residues" evidence="6">
    <location>
        <begin position="167"/>
        <end position="179"/>
    </location>
</feature>
<keyword evidence="8" id="KW-0732">Signal</keyword>
<feature type="chain" id="PRO_5025020062" evidence="8">
    <location>
        <begin position="27"/>
        <end position="547"/>
    </location>
</feature>